<evidence type="ECO:0000313" key="6">
    <source>
        <dbReference type="EMBL" id="SHH15949.1"/>
    </source>
</evidence>
<dbReference type="PANTHER" id="PTHR43261:SF6">
    <property type="entry name" value="ELONGATION FACTOR G-LIKE PROTEIN"/>
    <property type="match status" value="1"/>
</dbReference>
<dbReference type="InterPro" id="IPR053905">
    <property type="entry name" value="EF-G-like_DII"/>
</dbReference>
<dbReference type="InterPro" id="IPR005225">
    <property type="entry name" value="Small_GTP-bd"/>
</dbReference>
<dbReference type="NCBIfam" id="TIGR00231">
    <property type="entry name" value="small_GTP"/>
    <property type="match status" value="1"/>
</dbReference>
<dbReference type="Pfam" id="PF03764">
    <property type="entry name" value="EFG_IV"/>
    <property type="match status" value="1"/>
</dbReference>
<dbReference type="PROSITE" id="PS51722">
    <property type="entry name" value="G_TR_2"/>
    <property type="match status" value="1"/>
</dbReference>
<comment type="similarity">
    <text evidence="1">Belongs to the TRAFAC class translation factor GTPase superfamily. Classic translation factor GTPase family. EF-G/EF-2 subfamily.</text>
</comment>
<dbReference type="FunFam" id="3.30.230.10:FF:000003">
    <property type="entry name" value="Elongation factor G"/>
    <property type="match status" value="1"/>
</dbReference>
<dbReference type="SMART" id="SM00838">
    <property type="entry name" value="EFG_C"/>
    <property type="match status" value="1"/>
</dbReference>
<dbReference type="CDD" id="cd03713">
    <property type="entry name" value="EFG_mtEFG_C"/>
    <property type="match status" value="1"/>
</dbReference>
<organism evidence="6 7">
    <name type="scientific">Thermosipho atlanticus DSM 15807</name>
    <dbReference type="NCBI Taxonomy" id="1123380"/>
    <lineage>
        <taxon>Bacteria</taxon>
        <taxon>Thermotogati</taxon>
        <taxon>Thermotogota</taxon>
        <taxon>Thermotogae</taxon>
        <taxon>Thermotogales</taxon>
        <taxon>Fervidobacteriaceae</taxon>
        <taxon>Thermosipho</taxon>
    </lineage>
</organism>
<dbReference type="InterPro" id="IPR041095">
    <property type="entry name" value="EFG_II"/>
</dbReference>
<keyword evidence="7" id="KW-1185">Reference proteome</keyword>
<keyword evidence="6" id="KW-0648">Protein biosynthesis</keyword>
<dbReference type="InterPro" id="IPR005517">
    <property type="entry name" value="Transl_elong_EFG/EF2_IV"/>
</dbReference>
<dbReference type="InterPro" id="IPR009000">
    <property type="entry name" value="Transl_B-barrel_sf"/>
</dbReference>
<keyword evidence="3" id="KW-0342">GTP-binding</keyword>
<dbReference type="Pfam" id="PF22042">
    <property type="entry name" value="EF-G_D2"/>
    <property type="match status" value="1"/>
</dbReference>
<dbReference type="SUPFAM" id="SSF54980">
    <property type="entry name" value="EF-G C-terminal domain-like"/>
    <property type="match status" value="2"/>
</dbReference>
<keyword evidence="2" id="KW-0547">Nucleotide-binding</keyword>
<dbReference type="NCBIfam" id="TIGR00484">
    <property type="entry name" value="EF-G"/>
    <property type="match status" value="1"/>
</dbReference>
<dbReference type="OrthoDB" id="9804431at2"/>
<dbReference type="InterPro" id="IPR009022">
    <property type="entry name" value="EFG_III"/>
</dbReference>
<dbReference type="STRING" id="1123380.SAMN02745199_0066"/>
<dbReference type="Gene3D" id="3.30.70.240">
    <property type="match status" value="1"/>
</dbReference>
<dbReference type="GO" id="GO:0003746">
    <property type="term" value="F:translation elongation factor activity"/>
    <property type="evidence" value="ECO:0007669"/>
    <property type="project" value="UniProtKB-UniRule"/>
</dbReference>
<evidence type="ECO:0000313" key="7">
    <source>
        <dbReference type="Proteomes" id="UP000242592"/>
    </source>
</evidence>
<dbReference type="AlphaFoldDB" id="A0A1M5QQ92"/>
<dbReference type="GO" id="GO:0032790">
    <property type="term" value="P:ribosome disassembly"/>
    <property type="evidence" value="ECO:0007669"/>
    <property type="project" value="TreeGrafter"/>
</dbReference>
<dbReference type="InterPro" id="IPR020568">
    <property type="entry name" value="Ribosomal_Su5_D2-typ_SF"/>
</dbReference>
<protein>
    <recommendedName>
        <fullName evidence="4">Elongation factor G</fullName>
    </recommendedName>
</protein>
<dbReference type="InterPro" id="IPR000795">
    <property type="entry name" value="T_Tr_GTP-bd_dom"/>
</dbReference>
<dbReference type="Gene3D" id="2.40.30.10">
    <property type="entry name" value="Translation factors"/>
    <property type="match status" value="1"/>
</dbReference>
<dbReference type="FunFam" id="3.30.70.870:FF:000002">
    <property type="entry name" value="Translation elongation factor 2"/>
    <property type="match status" value="1"/>
</dbReference>
<dbReference type="GO" id="GO:0005525">
    <property type="term" value="F:GTP binding"/>
    <property type="evidence" value="ECO:0007669"/>
    <property type="project" value="UniProtKB-UniRule"/>
</dbReference>
<dbReference type="InterPro" id="IPR014721">
    <property type="entry name" value="Ribsml_uS5_D2-typ_fold_subgr"/>
</dbReference>
<evidence type="ECO:0000256" key="3">
    <source>
        <dbReference type="ARBA" id="ARBA00023134"/>
    </source>
</evidence>
<evidence type="ECO:0000256" key="2">
    <source>
        <dbReference type="ARBA" id="ARBA00022741"/>
    </source>
</evidence>
<dbReference type="FunFam" id="3.30.70.240:FF:000001">
    <property type="entry name" value="Elongation factor G"/>
    <property type="match status" value="1"/>
</dbReference>
<dbReference type="InterPro" id="IPR027417">
    <property type="entry name" value="P-loop_NTPase"/>
</dbReference>
<dbReference type="SUPFAM" id="SSF50447">
    <property type="entry name" value="Translation proteins"/>
    <property type="match status" value="1"/>
</dbReference>
<evidence type="ECO:0000256" key="1">
    <source>
        <dbReference type="ARBA" id="ARBA00005870"/>
    </source>
</evidence>
<dbReference type="Gene3D" id="3.40.50.300">
    <property type="entry name" value="P-loop containing nucleotide triphosphate hydrolases"/>
    <property type="match status" value="1"/>
</dbReference>
<dbReference type="CDD" id="cd16262">
    <property type="entry name" value="EFG_III"/>
    <property type="match status" value="1"/>
</dbReference>
<dbReference type="Gene3D" id="3.30.230.10">
    <property type="match status" value="1"/>
</dbReference>
<reference evidence="7" key="1">
    <citation type="submission" date="2016-11" db="EMBL/GenBank/DDBJ databases">
        <authorList>
            <person name="Varghese N."/>
            <person name="Submissions S."/>
        </authorList>
    </citation>
    <scope>NUCLEOTIDE SEQUENCE [LARGE SCALE GENOMIC DNA]</scope>
    <source>
        <strain evidence="7">DSM 15807</strain>
    </source>
</reference>
<dbReference type="NCBIfam" id="NF009379">
    <property type="entry name" value="PRK12740.1-3"/>
    <property type="match status" value="1"/>
</dbReference>
<dbReference type="InterPro" id="IPR035647">
    <property type="entry name" value="EFG_III/V"/>
</dbReference>
<dbReference type="InterPro" id="IPR000640">
    <property type="entry name" value="EFG_V-like"/>
</dbReference>
<accession>A0A1M5QQ92</accession>
<dbReference type="Proteomes" id="UP000242592">
    <property type="component" value="Unassembled WGS sequence"/>
</dbReference>
<dbReference type="SMART" id="SM00889">
    <property type="entry name" value="EFG_IV"/>
    <property type="match status" value="1"/>
</dbReference>
<dbReference type="CDD" id="cd01434">
    <property type="entry name" value="EFG_mtEFG1_IV"/>
    <property type="match status" value="1"/>
</dbReference>
<dbReference type="Pfam" id="PF00679">
    <property type="entry name" value="EFG_C"/>
    <property type="match status" value="1"/>
</dbReference>
<gene>
    <name evidence="6" type="ORF">SAMN02745199_0066</name>
</gene>
<dbReference type="RefSeq" id="WP_073070876.1">
    <property type="nucleotide sequence ID" value="NZ_FQXN01000001.1"/>
</dbReference>
<dbReference type="Gene3D" id="3.30.70.870">
    <property type="entry name" value="Elongation Factor G (Translational Gtpase), domain 3"/>
    <property type="match status" value="1"/>
</dbReference>
<keyword evidence="6" id="KW-0251">Elongation factor</keyword>
<dbReference type="SUPFAM" id="SSF54211">
    <property type="entry name" value="Ribosomal protein S5 domain 2-like"/>
    <property type="match status" value="1"/>
</dbReference>
<dbReference type="CDD" id="cd04170">
    <property type="entry name" value="EF-G_bact"/>
    <property type="match status" value="1"/>
</dbReference>
<dbReference type="NCBIfam" id="NF009381">
    <property type="entry name" value="PRK12740.1-5"/>
    <property type="match status" value="1"/>
</dbReference>
<name>A0A1M5QQ92_9BACT</name>
<dbReference type="InterPro" id="IPR047872">
    <property type="entry name" value="EFG_IV"/>
</dbReference>
<dbReference type="InterPro" id="IPR035649">
    <property type="entry name" value="EFG_V"/>
</dbReference>
<dbReference type="PANTHER" id="PTHR43261">
    <property type="entry name" value="TRANSLATION ELONGATION FACTOR G-RELATED"/>
    <property type="match status" value="1"/>
</dbReference>
<evidence type="ECO:0000256" key="4">
    <source>
        <dbReference type="NCBIfam" id="TIGR00484"/>
    </source>
</evidence>
<dbReference type="SUPFAM" id="SSF52540">
    <property type="entry name" value="P-loop containing nucleoside triphosphate hydrolases"/>
    <property type="match status" value="1"/>
</dbReference>
<dbReference type="NCBIfam" id="NF009891">
    <property type="entry name" value="PRK13351.1-1"/>
    <property type="match status" value="1"/>
</dbReference>
<dbReference type="Pfam" id="PF00009">
    <property type="entry name" value="GTP_EFTU"/>
    <property type="match status" value="1"/>
</dbReference>
<proteinExistence type="inferred from homology"/>
<dbReference type="GO" id="GO:0003924">
    <property type="term" value="F:GTPase activity"/>
    <property type="evidence" value="ECO:0007669"/>
    <property type="project" value="InterPro"/>
</dbReference>
<evidence type="ECO:0000259" key="5">
    <source>
        <dbReference type="PROSITE" id="PS51722"/>
    </source>
</evidence>
<sequence length="686" mass="76018">MSTVDKKRTLSLIGHNGSGKSYLLSAMLFNAGKLDKIGSKEVDYEPIEAEKGASISSHVATFDFNDIQYTVIDTPGFSDFVGEVINALFVTENIVSVVNATAGVEIQTERTWAMAEGMKKPIMVFVNQMDKERASFENVLNSLKERFERKFVPIFYPIGEAENFKGIVDLFSGKAYSYENGKAKQTDIPDELKSKIEELKASMIEDIVSLDEELMEKYFADEEITAEELLKTLKIGYRSGEIVPVFCGSAEKNIGVDLFLKTVKILGVNPSEGLAYKAKLESGDEVEVNPLEEEPVVGYTFKAIVDQFVGKLSFIKIISGKLSAGDTLINVNKETTEKIGHIYFTKLKETFEVSEASCGDIIVVPKLKESSVGDTMTHKDRKLKIIPPEFPEPMISKSITPKSKSDIDKISNGLARLADSDPTFQWEFDPETAETVISGIGSIHLEAMVEKLKSIFGVDVEVGKPKIAYRETIMSKAIGEHKHKKQTGGHGQYGHVKIEIEPLERGKGFEFIDKIVGGVIPRNFIPSVEKGIKEAMKKGSLAGFPVVDVRVTLFDGSYHEVDSSDISFQIAAIQAFRKAFEQARPVLLEPIMEVEVFVPDENAGDVMGEISSRRGRPLGMEPAGKGTTKVMAEVPLAEMLDFSGRLSSITSGRGYFTMKFLKYDIVPPNVQEKIIQERKRELEEQE</sequence>
<dbReference type="EMBL" id="FQXN01000001">
    <property type="protein sequence ID" value="SHH15949.1"/>
    <property type="molecule type" value="Genomic_DNA"/>
</dbReference>
<dbReference type="InterPro" id="IPR004540">
    <property type="entry name" value="Transl_elong_EFG/EF2"/>
</dbReference>
<feature type="domain" description="Tr-type G" evidence="5">
    <location>
        <begin position="5"/>
        <end position="271"/>
    </location>
</feature>
<dbReference type="Pfam" id="PF14492">
    <property type="entry name" value="EFG_III"/>
    <property type="match status" value="1"/>
</dbReference>